<name>A0ABT5L6T7_9ALTE</name>
<comment type="caution">
    <text evidence="1">Lacks conserved residue(s) required for the propagation of feature annotation.</text>
</comment>
<keyword evidence="3" id="KW-0378">Hydrolase</keyword>
<comment type="caution">
    <text evidence="3">The sequence shown here is derived from an EMBL/GenBank/DDBJ whole genome shotgun (WGS) entry which is preliminary data.</text>
</comment>
<evidence type="ECO:0000256" key="1">
    <source>
        <dbReference type="PROSITE-ProRule" id="PRU01379"/>
    </source>
</evidence>
<organism evidence="3 4">
    <name type="scientific">Alteromonas gilva</name>
    <dbReference type="NCBI Taxonomy" id="2987522"/>
    <lineage>
        <taxon>Bacteria</taxon>
        <taxon>Pseudomonadati</taxon>
        <taxon>Pseudomonadota</taxon>
        <taxon>Gammaproteobacteria</taxon>
        <taxon>Alteromonadales</taxon>
        <taxon>Alteromonadaceae</taxon>
        <taxon>Alteromonas/Salinimonas group</taxon>
        <taxon>Alteromonas</taxon>
    </lineage>
</organism>
<gene>
    <name evidence="3" type="ORF">OIK42_15660</name>
</gene>
<protein>
    <submittedName>
        <fullName evidence="3">M14 family zinc carboxypeptidase</fullName>
    </submittedName>
</protein>
<keyword evidence="4" id="KW-1185">Reference proteome</keyword>
<dbReference type="RefSeq" id="WP_273641992.1">
    <property type="nucleotide sequence ID" value="NZ_JAQQXP010000002.1"/>
</dbReference>
<dbReference type="EMBL" id="JAQQXP010000002">
    <property type="protein sequence ID" value="MDC8832196.1"/>
    <property type="molecule type" value="Genomic_DNA"/>
</dbReference>
<keyword evidence="3" id="KW-0645">Protease</keyword>
<dbReference type="PROSITE" id="PS52035">
    <property type="entry name" value="PEPTIDASE_M14"/>
    <property type="match status" value="1"/>
</dbReference>
<reference evidence="3 4" key="1">
    <citation type="submission" date="2022-10" db="EMBL/GenBank/DDBJ databases">
        <title>Alteromonas sp. chi3 Genome sequencing.</title>
        <authorList>
            <person name="Park S."/>
        </authorList>
    </citation>
    <scope>NUCLEOTIDE SEQUENCE [LARGE SCALE GENOMIC DNA]</scope>
    <source>
        <strain evidence="4">chi3</strain>
    </source>
</reference>
<feature type="domain" description="Peptidase M14" evidence="2">
    <location>
        <begin position="28"/>
        <end position="282"/>
    </location>
</feature>
<dbReference type="Proteomes" id="UP001218788">
    <property type="component" value="Unassembled WGS sequence"/>
</dbReference>
<dbReference type="Gene3D" id="3.40.630.10">
    <property type="entry name" value="Zn peptidases"/>
    <property type="match status" value="1"/>
</dbReference>
<evidence type="ECO:0000259" key="2">
    <source>
        <dbReference type="PROSITE" id="PS52035"/>
    </source>
</evidence>
<keyword evidence="3" id="KW-0121">Carboxypeptidase</keyword>
<accession>A0ABT5L6T7</accession>
<comment type="similarity">
    <text evidence="1">Belongs to the peptidase M14 family.</text>
</comment>
<dbReference type="GO" id="GO:0004180">
    <property type="term" value="F:carboxypeptidase activity"/>
    <property type="evidence" value="ECO:0007669"/>
    <property type="project" value="UniProtKB-KW"/>
</dbReference>
<sequence length="446" mass="49208">MKNAHPHTTVQVAETLWQTHNYRQLDKPHLRFNDIEPIIKALAERADITLTTLGHTCAQRPIYRLTTGHGPMVILAWTQMHGDEPTATAAVLDWLRILPDLAATSLPSDWQSLVTIHVIPMLNPDGAERCTRVNEQGIDINRDARQLQTPEGNILWQQVNELHPDVAFNLHDQNPYYTAGNSAYPSTIAFLAPAFHPDKHVDAPRLRAKQLIACMAETLSHWLPCHIGRYDDTYSLRSFGDNIAGTGASTILIESGAHPQDPHRQVARKMNVIALHSALDALLCNRYQEKSLADYYAIPDNVEDGLTDVKFGQVKQTIHHTTYTCDISVNIDAGGNGSISHIGDLSTQSAFKTVGAYDAVVLPLKAKHFSEPFTLTKANYLDLLAAGVCYFVGDSSTLNNETGMPVLCLAQPLDTPALFPGAPAYWLMTDADNTQWAVLNGQVIEL</sequence>
<evidence type="ECO:0000313" key="3">
    <source>
        <dbReference type="EMBL" id="MDC8832196.1"/>
    </source>
</evidence>
<dbReference type="InterPro" id="IPR000834">
    <property type="entry name" value="Peptidase_M14"/>
</dbReference>
<dbReference type="SUPFAM" id="SSF53187">
    <property type="entry name" value="Zn-dependent exopeptidases"/>
    <property type="match status" value="1"/>
</dbReference>
<evidence type="ECO:0000313" key="4">
    <source>
        <dbReference type="Proteomes" id="UP001218788"/>
    </source>
</evidence>
<dbReference type="Pfam" id="PF00246">
    <property type="entry name" value="Peptidase_M14"/>
    <property type="match status" value="1"/>
</dbReference>
<proteinExistence type="inferred from homology"/>